<reference evidence="1" key="1">
    <citation type="journal article" date="2020" name="Stud. Mycol.">
        <title>101 Dothideomycetes genomes: a test case for predicting lifestyles and emergence of pathogens.</title>
        <authorList>
            <person name="Haridas S."/>
            <person name="Albert R."/>
            <person name="Binder M."/>
            <person name="Bloem J."/>
            <person name="Labutti K."/>
            <person name="Salamov A."/>
            <person name="Andreopoulos B."/>
            <person name="Baker S."/>
            <person name="Barry K."/>
            <person name="Bills G."/>
            <person name="Bluhm B."/>
            <person name="Cannon C."/>
            <person name="Castanera R."/>
            <person name="Culley D."/>
            <person name="Daum C."/>
            <person name="Ezra D."/>
            <person name="Gonzalez J."/>
            <person name="Henrissat B."/>
            <person name="Kuo A."/>
            <person name="Liang C."/>
            <person name="Lipzen A."/>
            <person name="Lutzoni F."/>
            <person name="Magnuson J."/>
            <person name="Mondo S."/>
            <person name="Nolan M."/>
            <person name="Ohm R."/>
            <person name="Pangilinan J."/>
            <person name="Park H.-J."/>
            <person name="Ramirez L."/>
            <person name="Alfaro M."/>
            <person name="Sun H."/>
            <person name="Tritt A."/>
            <person name="Yoshinaga Y."/>
            <person name="Zwiers L.-H."/>
            <person name="Turgeon B."/>
            <person name="Goodwin S."/>
            <person name="Spatafora J."/>
            <person name="Crous P."/>
            <person name="Grigoriev I."/>
        </authorList>
    </citation>
    <scope>NUCLEOTIDE SEQUENCE</scope>
    <source>
        <strain evidence="1">CBS 525.71</strain>
    </source>
</reference>
<sequence>SPEQILKFLLSDAALEVCRPEDELEDVSKRGKDITTYVQLLSPFEELLCAVALSRPISHRLGLRTIYTIFNPPYEFKDADTIKAASAEKIHQALDDARMQHKGKTTEEIELVAEVVANSDSHNDLEKIRQQSKGAVEEVLRSSIKGLGKTGLDIFYRRIQWLWDETFALVDARTQDSLEKLGLPKKPKEIVELIEGLSRYKTDSLQRLLTLTVDQKAYDICSSLKRFRSTCML</sequence>
<dbReference type="EMBL" id="MU006711">
    <property type="protein sequence ID" value="KAF2628889.1"/>
    <property type="molecule type" value="Genomic_DNA"/>
</dbReference>
<proteinExistence type="predicted"/>
<gene>
    <name evidence="1" type="ORF">BU25DRAFT_338467</name>
</gene>
<comment type="caution">
    <text evidence="1">The sequence shown here is derived from an EMBL/GenBank/DDBJ whole genome shotgun (WGS) entry which is preliminary data.</text>
</comment>
<protein>
    <submittedName>
        <fullName evidence="1">Uncharacterized protein</fullName>
    </submittedName>
</protein>
<keyword evidence="2" id="KW-1185">Reference proteome</keyword>
<evidence type="ECO:0000313" key="1">
    <source>
        <dbReference type="EMBL" id="KAF2628889.1"/>
    </source>
</evidence>
<organism evidence="1 2">
    <name type="scientific">Macroventuria anomochaeta</name>
    <dbReference type="NCBI Taxonomy" id="301207"/>
    <lineage>
        <taxon>Eukaryota</taxon>
        <taxon>Fungi</taxon>
        <taxon>Dikarya</taxon>
        <taxon>Ascomycota</taxon>
        <taxon>Pezizomycotina</taxon>
        <taxon>Dothideomycetes</taxon>
        <taxon>Pleosporomycetidae</taxon>
        <taxon>Pleosporales</taxon>
        <taxon>Pleosporineae</taxon>
        <taxon>Didymellaceae</taxon>
        <taxon>Macroventuria</taxon>
    </lineage>
</organism>
<name>A0ACB6S664_9PLEO</name>
<evidence type="ECO:0000313" key="2">
    <source>
        <dbReference type="Proteomes" id="UP000799754"/>
    </source>
</evidence>
<accession>A0ACB6S664</accession>
<dbReference type="Proteomes" id="UP000799754">
    <property type="component" value="Unassembled WGS sequence"/>
</dbReference>
<feature type="non-terminal residue" evidence="1">
    <location>
        <position position="1"/>
    </location>
</feature>